<name>A5BN63_VITVI</name>
<accession>A5BN63</accession>
<gene>
    <name evidence="1" type="ORF">VITISV_044283</name>
</gene>
<evidence type="ECO:0000313" key="1">
    <source>
        <dbReference type="EMBL" id="CAN77086.1"/>
    </source>
</evidence>
<proteinExistence type="predicted"/>
<sequence>MLIQMVDQLGSLHIWIINVEIQIFQPTNESSPIVQGETSLANNQENGRKQEAIQAPQYPVFKWARGLLERRHETCYTVGDTTKKERLEVPDFEGNVDITQFVDWKLGATTMESAHKKLYDTSCSIMLKSMTTVEMKKYRIQKSTKVVEGMKSSLHILTKKKFQNESMEIWVMYALVMKEVGMKNVGNISSIPKKLVELLNNFSDITLTDLSSELLPLRNIQHSIDFMSGS</sequence>
<organism evidence="1">
    <name type="scientific">Vitis vinifera</name>
    <name type="common">Grape</name>
    <dbReference type="NCBI Taxonomy" id="29760"/>
    <lineage>
        <taxon>Eukaryota</taxon>
        <taxon>Viridiplantae</taxon>
        <taxon>Streptophyta</taxon>
        <taxon>Embryophyta</taxon>
        <taxon>Tracheophyta</taxon>
        <taxon>Spermatophyta</taxon>
        <taxon>Magnoliopsida</taxon>
        <taxon>eudicotyledons</taxon>
        <taxon>Gunneridae</taxon>
        <taxon>Pentapetalae</taxon>
        <taxon>rosids</taxon>
        <taxon>Vitales</taxon>
        <taxon>Vitaceae</taxon>
        <taxon>Viteae</taxon>
        <taxon>Vitis</taxon>
    </lineage>
</organism>
<reference evidence="1" key="1">
    <citation type="journal article" date="2007" name="PLoS ONE">
        <title>The first genome sequence of an elite grapevine cultivar (Pinot noir Vitis vinifera L.): coping with a highly heterozygous genome.</title>
        <authorList>
            <person name="Velasco R."/>
            <person name="Zharkikh A."/>
            <person name="Troggio M."/>
            <person name="Cartwright D.A."/>
            <person name="Cestaro A."/>
            <person name="Pruss D."/>
            <person name="Pindo M."/>
            <person name="FitzGerald L.M."/>
            <person name="Vezzulli S."/>
            <person name="Reid J."/>
            <person name="Malacarne G."/>
            <person name="Iliev D."/>
            <person name="Coppola G."/>
            <person name="Wardell B."/>
            <person name="Micheletti D."/>
            <person name="Macalma T."/>
            <person name="Facci M."/>
            <person name="Mitchell J.T."/>
            <person name="Perazzolli M."/>
            <person name="Eldredge G."/>
            <person name="Gatto P."/>
            <person name="Oyzerski R."/>
            <person name="Moretto M."/>
            <person name="Gutin N."/>
            <person name="Stefanini M."/>
            <person name="Chen Y."/>
            <person name="Segala C."/>
            <person name="Davenport C."/>
            <person name="Dematte L."/>
            <person name="Mraz A."/>
            <person name="Battilana J."/>
            <person name="Stormo K."/>
            <person name="Costa F."/>
            <person name="Tao Q."/>
            <person name="Si-Ammour A."/>
            <person name="Harkins T."/>
            <person name="Lackey A."/>
            <person name="Perbost C."/>
            <person name="Taillon B."/>
            <person name="Stella A."/>
            <person name="Solovyev V."/>
            <person name="Fawcett J.A."/>
            <person name="Sterck L."/>
            <person name="Vandepoele K."/>
            <person name="Grando S.M."/>
            <person name="Toppo S."/>
            <person name="Moser C."/>
            <person name="Lanchbury J."/>
            <person name="Bogden R."/>
            <person name="Skolnick M."/>
            <person name="Sgaramella V."/>
            <person name="Bhatnagar S.K."/>
            <person name="Fontana P."/>
            <person name="Gutin A."/>
            <person name="Van de Peer Y."/>
            <person name="Salamini F."/>
            <person name="Viola R."/>
        </authorList>
    </citation>
    <scope>NUCLEOTIDE SEQUENCE</scope>
</reference>
<dbReference type="EMBL" id="AM465302">
    <property type="protein sequence ID" value="CAN77086.1"/>
    <property type="molecule type" value="Genomic_DNA"/>
</dbReference>
<protein>
    <submittedName>
        <fullName evidence="1">Uncharacterized protein</fullName>
    </submittedName>
</protein>
<dbReference type="AlphaFoldDB" id="A5BN63"/>